<protein>
    <recommendedName>
        <fullName evidence="4">histidine kinase</fullName>
        <ecNumber evidence="4">2.7.13.3</ecNumber>
    </recommendedName>
</protein>
<dbReference type="CDD" id="cd06225">
    <property type="entry name" value="HAMP"/>
    <property type="match status" value="1"/>
</dbReference>
<dbReference type="Gene3D" id="3.30.565.10">
    <property type="entry name" value="Histidine kinase-like ATPase, C-terminal domain"/>
    <property type="match status" value="1"/>
</dbReference>
<keyword evidence="7" id="KW-0808">Transferase</keyword>
<dbReference type="InterPro" id="IPR003661">
    <property type="entry name" value="HisK_dim/P_dom"/>
</dbReference>
<dbReference type="SMART" id="SM00091">
    <property type="entry name" value="PAS"/>
    <property type="match status" value="1"/>
</dbReference>
<dbReference type="InterPro" id="IPR050351">
    <property type="entry name" value="BphY/WalK/GraS-like"/>
</dbReference>
<dbReference type="PROSITE" id="PS50885">
    <property type="entry name" value="HAMP"/>
    <property type="match status" value="1"/>
</dbReference>
<evidence type="ECO:0000256" key="2">
    <source>
        <dbReference type="ARBA" id="ARBA00004141"/>
    </source>
</evidence>
<feature type="domain" description="Histidine kinase" evidence="16">
    <location>
        <begin position="385"/>
        <end position="601"/>
    </location>
</feature>
<dbReference type="CDD" id="cd00082">
    <property type="entry name" value="HisKA"/>
    <property type="match status" value="1"/>
</dbReference>
<dbReference type="EMBL" id="JADWDC010000040">
    <property type="protein sequence ID" value="MCC0178305.1"/>
    <property type="molecule type" value="Genomic_DNA"/>
</dbReference>
<dbReference type="GO" id="GO:0007234">
    <property type="term" value="P:osmosensory signaling via phosphorelay pathway"/>
    <property type="evidence" value="ECO:0007669"/>
    <property type="project" value="TreeGrafter"/>
</dbReference>
<dbReference type="GO" id="GO:0000156">
    <property type="term" value="F:phosphorelay response regulator activity"/>
    <property type="evidence" value="ECO:0007669"/>
    <property type="project" value="TreeGrafter"/>
</dbReference>
<sequence>MKLRQKILWGYGIALGLILFVGGWGIFNLRRLGRASNAIVEENYRSIIAAEKKIDALERQDSAILLALLGNEEQARGQFREAEFRFLQAFANSKSNVTIEGEAEIIEALEATYNDYLKAVRFSTITIQSYDEEVFPLFESVRDLCVDLRELNSETMLDAADRTRWLSIQATWSMAIAGGGAAGLGLIFSLLLSDRLVKPLRKMTEATESIADGNYNVALPVTSQDELGILATAINSMSEKLQSFRDLNVGKIINEQQRSEAIISSIADGIIVVDDQLKVIALNPAAGEIVKVKPILAVDNHFLDVFNNQKFYQYLQETITTGKALNLKESENVLTLNRGETTQYYQFQINPVINKNKQTLGGIVLLQDITKLRELDRLKSDFVDTASHELRTPLTGMAMSLSMLQEMAESKLSDSEMELVTTANEDVARLSSLVNDLLDLSKIESGRIDLDFVPLDVEFLFSKAIATLKVQAEDKQISLHSKLPNPVKVRADPNKILWVLTNLIANAIRYTQTGGEINLRAKQHQEQLYISVQDNGAGIPREYTSKIFDKFVQVENQESLGGSGLGLAICKEIVKAHGGTIWVDSIFGEGSTFTFTLPIVNEQLINN</sequence>
<dbReference type="RefSeq" id="WP_229641370.1">
    <property type="nucleotide sequence ID" value="NZ_JADWDC010000040.1"/>
</dbReference>
<evidence type="ECO:0000256" key="1">
    <source>
        <dbReference type="ARBA" id="ARBA00000085"/>
    </source>
</evidence>
<evidence type="ECO:0000256" key="14">
    <source>
        <dbReference type="ARBA" id="ARBA00023136"/>
    </source>
</evidence>
<evidence type="ECO:0000256" key="11">
    <source>
        <dbReference type="ARBA" id="ARBA00022840"/>
    </source>
</evidence>
<dbReference type="InterPro" id="IPR003594">
    <property type="entry name" value="HATPase_dom"/>
</dbReference>
<feature type="domain" description="HAMP" evidence="17">
    <location>
        <begin position="194"/>
        <end position="246"/>
    </location>
</feature>
<dbReference type="InterPro" id="IPR005467">
    <property type="entry name" value="His_kinase_dom"/>
</dbReference>
<dbReference type="FunFam" id="3.30.565.10:FF:000023">
    <property type="entry name" value="PAS domain-containing sensor histidine kinase"/>
    <property type="match status" value="1"/>
</dbReference>
<evidence type="ECO:0000256" key="4">
    <source>
        <dbReference type="ARBA" id="ARBA00012438"/>
    </source>
</evidence>
<keyword evidence="6" id="KW-0597">Phosphoprotein</keyword>
<dbReference type="InterPro" id="IPR003660">
    <property type="entry name" value="HAMP_dom"/>
</dbReference>
<dbReference type="InterPro" id="IPR035965">
    <property type="entry name" value="PAS-like_dom_sf"/>
</dbReference>
<reference evidence="18" key="1">
    <citation type="journal article" date="2021" name="Antonie Van Leeuwenhoek">
        <title>Draft genome and description of Waterburya agarophytonicola gen. nov. sp. nov. (Pleurocapsales, Cyanobacteria): a seaweed symbiont.</title>
        <authorList>
            <person name="Bonthond G."/>
            <person name="Shalygin S."/>
            <person name="Bayer T."/>
            <person name="Weinberger F."/>
        </authorList>
    </citation>
    <scope>NUCLEOTIDE SEQUENCE</scope>
    <source>
        <strain evidence="18">KI4</strain>
    </source>
</reference>
<evidence type="ECO:0000256" key="9">
    <source>
        <dbReference type="ARBA" id="ARBA00022741"/>
    </source>
</evidence>
<dbReference type="SMART" id="SM00387">
    <property type="entry name" value="HATPase_c"/>
    <property type="match status" value="1"/>
</dbReference>
<dbReference type="PANTHER" id="PTHR42878:SF7">
    <property type="entry name" value="SENSOR HISTIDINE KINASE GLRK"/>
    <property type="match status" value="1"/>
</dbReference>
<dbReference type="Pfam" id="PF00512">
    <property type="entry name" value="HisKA"/>
    <property type="match status" value="1"/>
</dbReference>
<evidence type="ECO:0000256" key="7">
    <source>
        <dbReference type="ARBA" id="ARBA00022679"/>
    </source>
</evidence>
<dbReference type="InterPro" id="IPR000014">
    <property type="entry name" value="PAS"/>
</dbReference>
<dbReference type="AlphaFoldDB" id="A0A964BRU3"/>
<keyword evidence="12 15" id="KW-1133">Transmembrane helix</keyword>
<dbReference type="InterPro" id="IPR036097">
    <property type="entry name" value="HisK_dim/P_sf"/>
</dbReference>
<dbReference type="SUPFAM" id="SSF55785">
    <property type="entry name" value="PYP-like sensor domain (PAS domain)"/>
    <property type="match status" value="1"/>
</dbReference>
<dbReference type="SMART" id="SM00304">
    <property type="entry name" value="HAMP"/>
    <property type="match status" value="1"/>
</dbReference>
<comment type="catalytic activity">
    <reaction evidence="1">
        <text>ATP + protein L-histidine = ADP + protein N-phospho-L-histidine.</text>
        <dbReference type="EC" id="2.7.13.3"/>
    </reaction>
</comment>
<evidence type="ECO:0000256" key="5">
    <source>
        <dbReference type="ARBA" id="ARBA00022475"/>
    </source>
</evidence>
<keyword evidence="13" id="KW-0902">Two-component regulatory system</keyword>
<dbReference type="EC" id="2.7.13.3" evidence="4"/>
<comment type="caution">
    <text evidence="18">The sequence shown here is derived from an EMBL/GenBank/DDBJ whole genome shotgun (WGS) entry which is preliminary data.</text>
</comment>
<dbReference type="Pfam" id="PF08448">
    <property type="entry name" value="PAS_4"/>
    <property type="match status" value="1"/>
</dbReference>
<dbReference type="SUPFAM" id="SSF158472">
    <property type="entry name" value="HAMP domain-like"/>
    <property type="match status" value="1"/>
</dbReference>
<evidence type="ECO:0000256" key="12">
    <source>
        <dbReference type="ARBA" id="ARBA00022989"/>
    </source>
</evidence>
<dbReference type="Gene3D" id="1.10.287.130">
    <property type="match status" value="1"/>
</dbReference>
<dbReference type="Gene3D" id="6.10.340.10">
    <property type="match status" value="1"/>
</dbReference>
<dbReference type="InterPro" id="IPR004358">
    <property type="entry name" value="Sig_transdc_His_kin-like_C"/>
</dbReference>
<dbReference type="InterPro" id="IPR036890">
    <property type="entry name" value="HATPase_C_sf"/>
</dbReference>
<dbReference type="PROSITE" id="PS50109">
    <property type="entry name" value="HIS_KIN"/>
    <property type="match status" value="1"/>
</dbReference>
<dbReference type="InterPro" id="IPR013656">
    <property type="entry name" value="PAS_4"/>
</dbReference>
<evidence type="ECO:0000313" key="19">
    <source>
        <dbReference type="Proteomes" id="UP000729733"/>
    </source>
</evidence>
<keyword evidence="19" id="KW-1185">Reference proteome</keyword>
<evidence type="ECO:0000259" key="17">
    <source>
        <dbReference type="PROSITE" id="PS50885"/>
    </source>
</evidence>
<dbReference type="GO" id="GO:0030295">
    <property type="term" value="F:protein kinase activator activity"/>
    <property type="evidence" value="ECO:0007669"/>
    <property type="project" value="TreeGrafter"/>
</dbReference>
<name>A0A964BRU3_9CYAN</name>
<keyword evidence="14 15" id="KW-0472">Membrane</keyword>
<keyword evidence="11" id="KW-0067">ATP-binding</keyword>
<dbReference type="GO" id="GO:0005524">
    <property type="term" value="F:ATP binding"/>
    <property type="evidence" value="ECO:0007669"/>
    <property type="project" value="UniProtKB-KW"/>
</dbReference>
<gene>
    <name evidence="18" type="ORF">I4641_15090</name>
</gene>
<evidence type="ECO:0000256" key="6">
    <source>
        <dbReference type="ARBA" id="ARBA00022553"/>
    </source>
</evidence>
<organism evidence="18 19">
    <name type="scientific">Waterburya agarophytonicola KI4</name>
    <dbReference type="NCBI Taxonomy" id="2874699"/>
    <lineage>
        <taxon>Bacteria</taxon>
        <taxon>Bacillati</taxon>
        <taxon>Cyanobacteriota</taxon>
        <taxon>Cyanophyceae</taxon>
        <taxon>Pleurocapsales</taxon>
        <taxon>Hyellaceae</taxon>
        <taxon>Waterburya</taxon>
        <taxon>Waterburya agarophytonicola</taxon>
    </lineage>
</organism>
<dbReference type="PRINTS" id="PR00344">
    <property type="entry name" value="BCTRLSENSOR"/>
</dbReference>
<evidence type="ECO:0000256" key="8">
    <source>
        <dbReference type="ARBA" id="ARBA00022692"/>
    </source>
</evidence>
<comment type="subcellular location">
    <subcellularLocation>
        <location evidence="3">Cell membrane</location>
    </subcellularLocation>
    <subcellularLocation>
        <location evidence="2">Membrane</location>
        <topology evidence="2">Multi-pass membrane protein</topology>
    </subcellularLocation>
</comment>
<feature type="transmembrane region" description="Helical" evidence="15">
    <location>
        <begin position="7"/>
        <end position="27"/>
    </location>
</feature>
<evidence type="ECO:0000256" key="15">
    <source>
        <dbReference type="SAM" id="Phobius"/>
    </source>
</evidence>
<evidence type="ECO:0000313" key="18">
    <source>
        <dbReference type="EMBL" id="MCC0178305.1"/>
    </source>
</evidence>
<keyword evidence="5" id="KW-1003">Cell membrane</keyword>
<keyword evidence="8 15" id="KW-0812">Transmembrane</keyword>
<dbReference type="Gene3D" id="3.30.450.20">
    <property type="entry name" value="PAS domain"/>
    <property type="match status" value="1"/>
</dbReference>
<dbReference type="GO" id="GO:0000155">
    <property type="term" value="F:phosphorelay sensor kinase activity"/>
    <property type="evidence" value="ECO:0007669"/>
    <property type="project" value="InterPro"/>
</dbReference>
<evidence type="ECO:0000256" key="10">
    <source>
        <dbReference type="ARBA" id="ARBA00022777"/>
    </source>
</evidence>
<evidence type="ECO:0000259" key="16">
    <source>
        <dbReference type="PROSITE" id="PS50109"/>
    </source>
</evidence>
<dbReference type="CDD" id="cd00075">
    <property type="entry name" value="HATPase"/>
    <property type="match status" value="1"/>
</dbReference>
<keyword evidence="9" id="KW-0547">Nucleotide-binding</keyword>
<keyword evidence="10" id="KW-0418">Kinase</keyword>
<dbReference type="SMART" id="SM00388">
    <property type="entry name" value="HisKA"/>
    <property type="match status" value="1"/>
</dbReference>
<dbReference type="Pfam" id="PF00672">
    <property type="entry name" value="HAMP"/>
    <property type="match status" value="1"/>
</dbReference>
<dbReference type="SUPFAM" id="SSF55874">
    <property type="entry name" value="ATPase domain of HSP90 chaperone/DNA topoisomerase II/histidine kinase"/>
    <property type="match status" value="1"/>
</dbReference>
<evidence type="ECO:0000256" key="13">
    <source>
        <dbReference type="ARBA" id="ARBA00023012"/>
    </source>
</evidence>
<accession>A0A964BRU3</accession>
<dbReference type="CDD" id="cd00130">
    <property type="entry name" value="PAS"/>
    <property type="match status" value="1"/>
</dbReference>
<dbReference type="GO" id="GO:0005886">
    <property type="term" value="C:plasma membrane"/>
    <property type="evidence" value="ECO:0007669"/>
    <property type="project" value="UniProtKB-SubCell"/>
</dbReference>
<dbReference type="PANTHER" id="PTHR42878">
    <property type="entry name" value="TWO-COMPONENT HISTIDINE KINASE"/>
    <property type="match status" value="1"/>
</dbReference>
<dbReference type="Proteomes" id="UP000729733">
    <property type="component" value="Unassembled WGS sequence"/>
</dbReference>
<dbReference type="SUPFAM" id="SSF47384">
    <property type="entry name" value="Homodimeric domain of signal transducing histidine kinase"/>
    <property type="match status" value="1"/>
</dbReference>
<proteinExistence type="predicted"/>
<dbReference type="Pfam" id="PF02518">
    <property type="entry name" value="HATPase_c"/>
    <property type="match status" value="1"/>
</dbReference>
<evidence type="ECO:0000256" key="3">
    <source>
        <dbReference type="ARBA" id="ARBA00004236"/>
    </source>
</evidence>